<evidence type="ECO:0000313" key="7">
    <source>
        <dbReference type="Proteomes" id="UP000504609"/>
    </source>
</evidence>
<evidence type="ECO:0000256" key="4">
    <source>
        <dbReference type="PROSITE-ProRule" id="PRU00470"/>
    </source>
</evidence>
<dbReference type="GO" id="GO:0003677">
    <property type="term" value="F:DNA binding"/>
    <property type="evidence" value="ECO:0007669"/>
    <property type="project" value="InterPro"/>
</dbReference>
<gene>
    <name evidence="8" type="primary">LOC111434224</name>
</gene>
<evidence type="ECO:0000256" key="5">
    <source>
        <dbReference type="SAM" id="Phobius"/>
    </source>
</evidence>
<keyword evidence="5" id="KW-0472">Membrane</keyword>
<evidence type="ECO:0000256" key="2">
    <source>
        <dbReference type="ARBA" id="ARBA00022771"/>
    </source>
</evidence>
<dbReference type="Proteomes" id="UP000504609">
    <property type="component" value="Unplaced"/>
</dbReference>
<dbReference type="Gene3D" id="4.10.1100.10">
    <property type="entry name" value="Transcription factor, SBP-box domain"/>
    <property type="match status" value="1"/>
</dbReference>
<dbReference type="Pfam" id="PF03110">
    <property type="entry name" value="SBP"/>
    <property type="match status" value="1"/>
</dbReference>
<dbReference type="PANTHER" id="PTHR31251">
    <property type="entry name" value="SQUAMOSA PROMOTER-BINDING-LIKE PROTEIN 4"/>
    <property type="match status" value="1"/>
</dbReference>
<evidence type="ECO:0000259" key="6">
    <source>
        <dbReference type="PROSITE" id="PS51141"/>
    </source>
</evidence>
<reference evidence="8" key="1">
    <citation type="submission" date="2025-08" db="UniProtKB">
        <authorList>
            <consortium name="RefSeq"/>
        </authorList>
    </citation>
    <scope>IDENTIFICATION</scope>
    <source>
        <tissue evidence="8">Young leaves</tissue>
    </source>
</reference>
<feature type="transmembrane region" description="Helical" evidence="5">
    <location>
        <begin position="29"/>
        <end position="47"/>
    </location>
</feature>
<dbReference type="AlphaFoldDB" id="A0A6J1EKV2"/>
<dbReference type="GO" id="GO:0005634">
    <property type="term" value="C:nucleus"/>
    <property type="evidence" value="ECO:0007669"/>
    <property type="project" value="InterPro"/>
</dbReference>
<protein>
    <submittedName>
        <fullName evidence="8">Squamosa promoter-binding protein 2-like isoform X2</fullName>
    </submittedName>
</protein>
<evidence type="ECO:0000256" key="1">
    <source>
        <dbReference type="ARBA" id="ARBA00022723"/>
    </source>
</evidence>
<evidence type="ECO:0000313" key="8">
    <source>
        <dbReference type="RefSeq" id="XP_022927388.1"/>
    </source>
</evidence>
<keyword evidence="2 4" id="KW-0863">Zinc-finger</keyword>
<evidence type="ECO:0000256" key="3">
    <source>
        <dbReference type="ARBA" id="ARBA00022833"/>
    </source>
</evidence>
<keyword evidence="3" id="KW-0862">Zinc</keyword>
<keyword evidence="7" id="KW-1185">Reference proteome</keyword>
<dbReference type="InterPro" id="IPR004333">
    <property type="entry name" value="SBP_dom"/>
</dbReference>
<dbReference type="PROSITE" id="PS51141">
    <property type="entry name" value="ZF_SBP"/>
    <property type="match status" value="1"/>
</dbReference>
<keyword evidence="5" id="KW-1133">Transmembrane helix</keyword>
<sequence length="195" mass="21593">MKKNIFFPQTHLLFFCFKAKKWSLWSSDLSSSSVLLLLLLSFTSFLFSEATNFLILLPFLFSSSSLVCFGSSEMATGKADGKRRLNYYDMEEEEEEEEEEVEVVDGELGFGGDFNKKKKTLCSGGGSNKKSGSGYGGAATAAPSCQADNCNADLSSSKRYHCRHKVCEFHAKALAVMVAGIHQRFCQQCSSSDRY</sequence>
<dbReference type="InterPro" id="IPR044817">
    <property type="entry name" value="SBP-like"/>
</dbReference>
<dbReference type="RefSeq" id="XP_022927388.1">
    <property type="nucleotide sequence ID" value="XM_023071620.1"/>
</dbReference>
<dbReference type="InterPro" id="IPR036893">
    <property type="entry name" value="SBP_sf"/>
</dbReference>
<dbReference type="SUPFAM" id="SSF103612">
    <property type="entry name" value="SBT domain"/>
    <property type="match status" value="1"/>
</dbReference>
<dbReference type="PANTHER" id="PTHR31251:SF197">
    <property type="entry name" value="SQUAMOSA PROMOTER-BINDING-LIKE PROTEIN 16"/>
    <property type="match status" value="1"/>
</dbReference>
<accession>A0A6J1EKV2</accession>
<name>A0A6J1EKV2_CUCMO</name>
<keyword evidence="5" id="KW-0812">Transmembrane</keyword>
<dbReference type="GeneID" id="111434224"/>
<dbReference type="GO" id="GO:0008270">
    <property type="term" value="F:zinc ion binding"/>
    <property type="evidence" value="ECO:0007669"/>
    <property type="project" value="UniProtKB-KW"/>
</dbReference>
<keyword evidence="1" id="KW-0479">Metal-binding</keyword>
<feature type="domain" description="SBP-type" evidence="6">
    <location>
        <begin position="142"/>
        <end position="195"/>
    </location>
</feature>
<proteinExistence type="predicted"/>
<organism evidence="7 8">
    <name type="scientific">Cucurbita moschata</name>
    <name type="common">Winter crookneck squash</name>
    <name type="synonym">Cucurbita pepo var. moschata</name>
    <dbReference type="NCBI Taxonomy" id="3662"/>
    <lineage>
        <taxon>Eukaryota</taxon>
        <taxon>Viridiplantae</taxon>
        <taxon>Streptophyta</taxon>
        <taxon>Embryophyta</taxon>
        <taxon>Tracheophyta</taxon>
        <taxon>Spermatophyta</taxon>
        <taxon>Magnoliopsida</taxon>
        <taxon>eudicotyledons</taxon>
        <taxon>Gunneridae</taxon>
        <taxon>Pentapetalae</taxon>
        <taxon>rosids</taxon>
        <taxon>fabids</taxon>
        <taxon>Cucurbitales</taxon>
        <taxon>Cucurbitaceae</taxon>
        <taxon>Cucurbiteae</taxon>
        <taxon>Cucurbita</taxon>
    </lineage>
</organism>